<keyword evidence="5 8" id="KW-0285">Flavoprotein</keyword>
<comment type="function">
    <text evidence="2 8">Low-potential electron donor to a number of redox enzymes.</text>
</comment>
<evidence type="ECO:0000313" key="11">
    <source>
        <dbReference type="Proteomes" id="UP000608071"/>
    </source>
</evidence>
<keyword evidence="7 8" id="KW-0249">Electron transport</keyword>
<dbReference type="InterPro" id="IPR001226">
    <property type="entry name" value="Flavodoxin_CS"/>
</dbReference>
<keyword evidence="6 8" id="KW-0288">FMN</keyword>
<evidence type="ECO:0000256" key="1">
    <source>
        <dbReference type="ARBA" id="ARBA00001917"/>
    </source>
</evidence>
<proteinExistence type="inferred from homology"/>
<dbReference type="InterPro" id="IPR029039">
    <property type="entry name" value="Flavoprotein-like_sf"/>
</dbReference>
<dbReference type="EMBL" id="JACSQL010000002">
    <property type="protein sequence ID" value="MBD7968127.1"/>
    <property type="molecule type" value="Genomic_DNA"/>
</dbReference>
<gene>
    <name evidence="10" type="ORF">H9647_08625</name>
</gene>
<dbReference type="InterPro" id="IPR001094">
    <property type="entry name" value="Flavdoxin-like"/>
</dbReference>
<comment type="similarity">
    <text evidence="3 8">Belongs to the flavodoxin family.</text>
</comment>
<dbReference type="PROSITE" id="PS50902">
    <property type="entry name" value="FLAVODOXIN_LIKE"/>
    <property type="match status" value="1"/>
</dbReference>
<dbReference type="PANTHER" id="PTHR42809:SF1">
    <property type="entry name" value="FLAVODOXIN 1"/>
    <property type="match status" value="1"/>
</dbReference>
<evidence type="ECO:0000256" key="3">
    <source>
        <dbReference type="ARBA" id="ARBA00005267"/>
    </source>
</evidence>
<keyword evidence="4 8" id="KW-0813">Transport</keyword>
<evidence type="ECO:0000256" key="6">
    <source>
        <dbReference type="ARBA" id="ARBA00022643"/>
    </source>
</evidence>
<dbReference type="Pfam" id="PF00258">
    <property type="entry name" value="Flavodoxin_1"/>
    <property type="match status" value="1"/>
</dbReference>
<dbReference type="Gene3D" id="3.40.50.360">
    <property type="match status" value="1"/>
</dbReference>
<protein>
    <recommendedName>
        <fullName evidence="8">Flavodoxin</fullName>
    </recommendedName>
</protein>
<evidence type="ECO:0000256" key="2">
    <source>
        <dbReference type="ARBA" id="ARBA00003297"/>
    </source>
</evidence>
<dbReference type="SUPFAM" id="SSF52218">
    <property type="entry name" value="Flavoproteins"/>
    <property type="match status" value="1"/>
</dbReference>
<dbReference type="InterPro" id="IPR010087">
    <property type="entry name" value="Flav_short"/>
</dbReference>
<comment type="cofactor">
    <cofactor evidence="1 8">
        <name>FMN</name>
        <dbReference type="ChEBI" id="CHEBI:58210"/>
    </cofactor>
</comment>
<organism evidence="10 11">
    <name type="scientific">Paenibacillus gallinarum</name>
    <dbReference type="NCBI Taxonomy" id="2762232"/>
    <lineage>
        <taxon>Bacteria</taxon>
        <taxon>Bacillati</taxon>
        <taxon>Bacillota</taxon>
        <taxon>Bacilli</taxon>
        <taxon>Bacillales</taxon>
        <taxon>Paenibacillaceae</taxon>
        <taxon>Paenibacillus</taxon>
    </lineage>
</organism>
<dbReference type="Proteomes" id="UP000608071">
    <property type="component" value="Unassembled WGS sequence"/>
</dbReference>
<reference evidence="10 11" key="1">
    <citation type="submission" date="2020-08" db="EMBL/GenBank/DDBJ databases">
        <title>A Genomic Blueprint of the Chicken Gut Microbiome.</title>
        <authorList>
            <person name="Gilroy R."/>
            <person name="Ravi A."/>
            <person name="Getino M."/>
            <person name="Pursley I."/>
            <person name="Horton D.L."/>
            <person name="Alikhan N.-F."/>
            <person name="Baker D."/>
            <person name="Gharbi K."/>
            <person name="Hall N."/>
            <person name="Watson M."/>
            <person name="Adriaenssens E.M."/>
            <person name="Foster-Nyarko E."/>
            <person name="Jarju S."/>
            <person name="Secka A."/>
            <person name="Antonio M."/>
            <person name="Oren A."/>
            <person name="Chaudhuri R."/>
            <person name="La Ragione R.M."/>
            <person name="Hildebrand F."/>
            <person name="Pallen M.J."/>
        </authorList>
    </citation>
    <scope>NUCLEOTIDE SEQUENCE [LARGE SCALE GENOMIC DNA]</scope>
    <source>
        <strain evidence="10 11">Sa2BVA9</strain>
    </source>
</reference>
<feature type="domain" description="Flavodoxin-like" evidence="9">
    <location>
        <begin position="4"/>
        <end position="143"/>
    </location>
</feature>
<sequence length="160" mass="17625">MANILIVYASLTGNTEEIAELIAEGIKKQSHTAVLKTAEECRADEVLNYDGSLIGLYTWGDGDLPDEFLDFYEELDEVDLTGYPVSLFGSGDTSYDLFCGAVDTAEAKVKERGAVIMESSLKIEYSPLDEEKNDCRAFGARFAYRLASMMKEEVQNGTCS</sequence>
<evidence type="ECO:0000256" key="4">
    <source>
        <dbReference type="ARBA" id="ARBA00022448"/>
    </source>
</evidence>
<dbReference type="PROSITE" id="PS00201">
    <property type="entry name" value="FLAVODOXIN"/>
    <property type="match status" value="1"/>
</dbReference>
<evidence type="ECO:0000256" key="7">
    <source>
        <dbReference type="ARBA" id="ARBA00022982"/>
    </source>
</evidence>
<dbReference type="RefSeq" id="WP_191799322.1">
    <property type="nucleotide sequence ID" value="NZ_JACSQL010000002.1"/>
</dbReference>
<dbReference type="NCBIfam" id="NF005216">
    <property type="entry name" value="PRK06703.1"/>
    <property type="match status" value="1"/>
</dbReference>
<dbReference type="PRINTS" id="PR00369">
    <property type="entry name" value="FLAVODOXIN"/>
</dbReference>
<comment type="caution">
    <text evidence="10">The sequence shown here is derived from an EMBL/GenBank/DDBJ whole genome shotgun (WGS) entry which is preliminary data.</text>
</comment>
<name>A0ABR8SXG9_9BACL</name>
<dbReference type="NCBIfam" id="TIGR01753">
    <property type="entry name" value="flav_short"/>
    <property type="match status" value="1"/>
</dbReference>
<dbReference type="InterPro" id="IPR050619">
    <property type="entry name" value="Flavodoxin"/>
</dbReference>
<accession>A0ABR8SXG9</accession>
<evidence type="ECO:0000313" key="10">
    <source>
        <dbReference type="EMBL" id="MBD7968127.1"/>
    </source>
</evidence>
<evidence type="ECO:0000256" key="8">
    <source>
        <dbReference type="RuleBase" id="RU367037"/>
    </source>
</evidence>
<dbReference type="InterPro" id="IPR008254">
    <property type="entry name" value="Flavodoxin/NO_synth"/>
</dbReference>
<evidence type="ECO:0000259" key="9">
    <source>
        <dbReference type="PROSITE" id="PS50902"/>
    </source>
</evidence>
<keyword evidence="11" id="KW-1185">Reference proteome</keyword>
<evidence type="ECO:0000256" key="5">
    <source>
        <dbReference type="ARBA" id="ARBA00022630"/>
    </source>
</evidence>
<dbReference type="PANTHER" id="PTHR42809">
    <property type="entry name" value="FLAVODOXIN 2"/>
    <property type="match status" value="1"/>
</dbReference>
<dbReference type="NCBIfam" id="NF005246">
    <property type="entry name" value="PRK06756.1"/>
    <property type="match status" value="1"/>
</dbReference>